<evidence type="ECO:0000313" key="9">
    <source>
        <dbReference type="Proteomes" id="UP000758168"/>
    </source>
</evidence>
<evidence type="ECO:0000256" key="2">
    <source>
        <dbReference type="ARBA" id="ARBA00022475"/>
    </source>
</evidence>
<evidence type="ECO:0000256" key="4">
    <source>
        <dbReference type="ARBA" id="ARBA00022989"/>
    </source>
</evidence>
<keyword evidence="9" id="KW-1185">Reference proteome</keyword>
<reference evidence="8 9" key="1">
    <citation type="submission" date="2021-03" db="EMBL/GenBank/DDBJ databases">
        <title>Sequencing the genomes of 1000 actinobacteria strains.</title>
        <authorList>
            <person name="Klenk H.-P."/>
        </authorList>
    </citation>
    <scope>NUCLEOTIDE SEQUENCE [LARGE SCALE GENOMIC DNA]</scope>
    <source>
        <strain evidence="8 9">DSM 12936</strain>
    </source>
</reference>
<feature type="transmembrane region" description="Helical" evidence="6">
    <location>
        <begin position="106"/>
        <end position="123"/>
    </location>
</feature>
<dbReference type="PANTHER" id="PTHR33885:SF3">
    <property type="entry name" value="PHAGE SHOCK PROTEIN C"/>
    <property type="match status" value="1"/>
</dbReference>
<gene>
    <name evidence="8" type="ORF">JOF54_001395</name>
</gene>
<dbReference type="InterPro" id="IPR007168">
    <property type="entry name" value="Phageshock_PspC_N"/>
</dbReference>
<evidence type="ECO:0000313" key="8">
    <source>
        <dbReference type="EMBL" id="MBP2416473.1"/>
    </source>
</evidence>
<protein>
    <submittedName>
        <fullName evidence="8">Phage shock protein PspC (Stress-responsive transcriptional regulator)</fullName>
    </submittedName>
</protein>
<evidence type="ECO:0000256" key="6">
    <source>
        <dbReference type="SAM" id="Phobius"/>
    </source>
</evidence>
<evidence type="ECO:0000256" key="1">
    <source>
        <dbReference type="ARBA" id="ARBA00004162"/>
    </source>
</evidence>
<feature type="transmembrane region" description="Helical" evidence="6">
    <location>
        <begin position="250"/>
        <end position="268"/>
    </location>
</feature>
<keyword evidence="4 6" id="KW-1133">Transmembrane helix</keyword>
<keyword evidence="3 6" id="KW-0812">Transmembrane</keyword>
<keyword evidence="5 6" id="KW-0472">Membrane</keyword>
<sequence>MSSIWTVRRSATDTKVAGVCGGVAEHWGVDPVLVRVGWVLLALSGGIGVVLYVAAWLLVPVQGRSTATLDDLLGDKTRRWPKEVWVALVALACLAVFAIFGSASPFGIGPAVVIACIWYFGFYKQRQGTPSAAPAPVGVGDQPPAPAAPTFVTHPGPPTPFTAAADSWRRRIEEHVQQARVAAPVAAATTWPGAPAAASTVQDPAPDPEVAERSAFLATADPAGLYDEPAGATALAAPLNRRDSLAARRLRLLTLLVLGLVLGGLTLLDRAGAAVTPAGYAAAALFVVGLALVAATWFGRARGLLPVGLLLVPVVVVTAAAAQVLPAPEDFTRVQRSYVSVEQLPRTPEVFGSGQAEVDLSRLVLTDDATYTAQLEAGQLEVRVPDDVNVEVRYGVDLGAVEILGDQSRSGFDLHDTADLEPPVAGRPTLTLDLSAELGQVAVVR</sequence>
<organism evidence="8 9">
    <name type="scientific">Microlunatus capsulatus</name>
    <dbReference type="NCBI Taxonomy" id="99117"/>
    <lineage>
        <taxon>Bacteria</taxon>
        <taxon>Bacillati</taxon>
        <taxon>Actinomycetota</taxon>
        <taxon>Actinomycetes</taxon>
        <taxon>Propionibacteriales</taxon>
        <taxon>Propionibacteriaceae</taxon>
        <taxon>Microlunatus</taxon>
    </lineage>
</organism>
<dbReference type="EMBL" id="JAGIOB010000001">
    <property type="protein sequence ID" value="MBP2416473.1"/>
    <property type="molecule type" value="Genomic_DNA"/>
</dbReference>
<dbReference type="InterPro" id="IPR052027">
    <property type="entry name" value="PspC"/>
</dbReference>
<feature type="transmembrane region" description="Helical" evidence="6">
    <location>
        <begin position="305"/>
        <end position="325"/>
    </location>
</feature>
<dbReference type="PANTHER" id="PTHR33885">
    <property type="entry name" value="PHAGE SHOCK PROTEIN C"/>
    <property type="match status" value="1"/>
</dbReference>
<dbReference type="RefSeq" id="WP_210054220.1">
    <property type="nucleotide sequence ID" value="NZ_BAAAMH010000015.1"/>
</dbReference>
<feature type="transmembrane region" description="Helical" evidence="6">
    <location>
        <begin position="280"/>
        <end position="298"/>
    </location>
</feature>
<proteinExistence type="predicted"/>
<evidence type="ECO:0000256" key="3">
    <source>
        <dbReference type="ARBA" id="ARBA00022692"/>
    </source>
</evidence>
<feature type="transmembrane region" description="Helical" evidence="6">
    <location>
        <begin position="80"/>
        <end position="100"/>
    </location>
</feature>
<comment type="caution">
    <text evidence="8">The sequence shown here is derived from an EMBL/GenBank/DDBJ whole genome shotgun (WGS) entry which is preliminary data.</text>
</comment>
<comment type="subcellular location">
    <subcellularLocation>
        <location evidence="1">Cell membrane</location>
        <topology evidence="1">Single-pass membrane protein</topology>
    </subcellularLocation>
</comment>
<feature type="transmembrane region" description="Helical" evidence="6">
    <location>
        <begin position="36"/>
        <end position="59"/>
    </location>
</feature>
<accession>A0ABS4Z8B3</accession>
<evidence type="ECO:0000259" key="7">
    <source>
        <dbReference type="Pfam" id="PF04024"/>
    </source>
</evidence>
<dbReference type="Pfam" id="PF04024">
    <property type="entry name" value="PspC"/>
    <property type="match status" value="1"/>
</dbReference>
<keyword evidence="2" id="KW-1003">Cell membrane</keyword>
<dbReference type="Proteomes" id="UP000758168">
    <property type="component" value="Unassembled WGS sequence"/>
</dbReference>
<evidence type="ECO:0000256" key="5">
    <source>
        <dbReference type="ARBA" id="ARBA00023136"/>
    </source>
</evidence>
<feature type="domain" description="Phage shock protein PspC N-terminal" evidence="7">
    <location>
        <begin position="7"/>
        <end position="61"/>
    </location>
</feature>
<name>A0ABS4Z8B3_9ACTN</name>